<keyword evidence="11" id="KW-0460">Magnesium</keyword>
<keyword evidence="8" id="KW-0602">Photosynthesis</keyword>
<evidence type="ECO:0000256" key="17">
    <source>
        <dbReference type="ARBA" id="ARBA00023136"/>
    </source>
</evidence>
<dbReference type="Pfam" id="PF00124">
    <property type="entry name" value="Photo_RC"/>
    <property type="match status" value="1"/>
</dbReference>
<evidence type="ECO:0000256" key="19">
    <source>
        <dbReference type="RuleBase" id="RU004331"/>
    </source>
</evidence>
<keyword evidence="9 20" id="KW-0812">Transmembrane</keyword>
<accession>A0A2W5KM85</accession>
<dbReference type="InterPro" id="IPR005871">
    <property type="entry name" value="Photo_RC_L"/>
</dbReference>
<name>A0A2W5KM85_ANCNO</name>
<keyword evidence="15" id="KW-0157">Chromophore</keyword>
<feature type="transmembrane region" description="Helical" evidence="20">
    <location>
        <begin position="115"/>
        <end position="139"/>
    </location>
</feature>
<keyword evidence="10" id="KW-0479">Metal-binding</keyword>
<evidence type="ECO:0000256" key="8">
    <source>
        <dbReference type="ARBA" id="ARBA00022531"/>
    </source>
</evidence>
<dbReference type="PRINTS" id="PR00256">
    <property type="entry name" value="REACTNCENTRE"/>
</dbReference>
<evidence type="ECO:0000256" key="1">
    <source>
        <dbReference type="ARBA" id="ARBA00002611"/>
    </source>
</evidence>
<dbReference type="GO" id="GO:0042314">
    <property type="term" value="F:bacteriochlorophyll binding"/>
    <property type="evidence" value="ECO:0007669"/>
    <property type="project" value="UniProtKB-KW"/>
</dbReference>
<evidence type="ECO:0000256" key="13">
    <source>
        <dbReference type="ARBA" id="ARBA00022982"/>
    </source>
</evidence>
<dbReference type="GO" id="GO:0012505">
    <property type="term" value="C:endomembrane system"/>
    <property type="evidence" value="ECO:0007669"/>
    <property type="project" value="UniProtKB-SubCell"/>
</dbReference>
<protein>
    <recommendedName>
        <fullName evidence="4">Reaction center protein L chain</fullName>
    </recommendedName>
    <alternativeName>
        <fullName evidence="18">Photosynthetic reaction center L subunit</fullName>
    </alternativeName>
</protein>
<evidence type="ECO:0000313" key="21">
    <source>
        <dbReference type="EMBL" id="PZQ16035.1"/>
    </source>
</evidence>
<keyword evidence="13" id="KW-0249">Electron transport</keyword>
<dbReference type="EMBL" id="QFPN01000004">
    <property type="protein sequence ID" value="PZQ16035.1"/>
    <property type="molecule type" value="Genomic_DNA"/>
</dbReference>
<dbReference type="Proteomes" id="UP000249577">
    <property type="component" value="Unassembled WGS sequence"/>
</dbReference>
<proteinExistence type="inferred from homology"/>
<evidence type="ECO:0000256" key="12">
    <source>
        <dbReference type="ARBA" id="ARBA00022956"/>
    </source>
</evidence>
<dbReference type="SUPFAM" id="SSF81483">
    <property type="entry name" value="Bacterial photosystem II reaction centre, L and M subunits"/>
    <property type="match status" value="1"/>
</dbReference>
<dbReference type="GO" id="GO:0009772">
    <property type="term" value="P:photosynthetic electron transport in photosystem II"/>
    <property type="evidence" value="ECO:0007669"/>
    <property type="project" value="InterPro"/>
</dbReference>
<dbReference type="GO" id="GO:0030077">
    <property type="term" value="C:plasma membrane light-harvesting complex"/>
    <property type="evidence" value="ECO:0007669"/>
    <property type="project" value="InterPro"/>
</dbReference>
<dbReference type="NCBIfam" id="TIGR01157">
    <property type="entry name" value="pufL"/>
    <property type="match status" value="1"/>
</dbReference>
<evidence type="ECO:0000256" key="9">
    <source>
        <dbReference type="ARBA" id="ARBA00022692"/>
    </source>
</evidence>
<keyword evidence="12" id="KW-0076">Bacteriochlorophyll</keyword>
<feature type="transmembrane region" description="Helical" evidence="20">
    <location>
        <begin position="233"/>
        <end position="256"/>
    </location>
</feature>
<evidence type="ECO:0000256" key="7">
    <source>
        <dbReference type="ARBA" id="ARBA00022494"/>
    </source>
</evidence>
<evidence type="ECO:0000256" key="5">
    <source>
        <dbReference type="ARBA" id="ARBA00022448"/>
    </source>
</evidence>
<sequence>MAMLSFERKYRVRGGTLVGGDLFDFWVGPFFVGFFGVTTIIFTAVGVSMILYGAALGPTWNPFLISINPPDLKYGLGFAPMKQGGIWQIVTICAIGAFSSWLLREVEICRKLGIGYHVPFAFSFAILAYVTLTVFRPILMGSWSYGFPYGIFTHLDWVSNTGYAYLAFHYNPAHMIAVSFFFTTALALAMHGGAILSSTNPGPGRDVKTAEHENTYFRDTIGYSIGPLGIHRLGLFLALSAVFWSAVCIIISGPYWPEGQNWADWWLWWKDIYVWRKPV</sequence>
<evidence type="ECO:0000256" key="2">
    <source>
        <dbReference type="ARBA" id="ARBA00004127"/>
    </source>
</evidence>
<comment type="function">
    <text evidence="1">The reaction center is a membrane-bound complex that mediates the initial photochemical event in the electron transfer process of photosynthesis.</text>
</comment>
<feature type="transmembrane region" description="Helical" evidence="20">
    <location>
        <begin position="175"/>
        <end position="196"/>
    </location>
</feature>
<dbReference type="AlphaFoldDB" id="A0A2W5KM85"/>
<keyword evidence="7" id="KW-0148">Chlorophyll</keyword>
<evidence type="ECO:0000313" key="22">
    <source>
        <dbReference type="Proteomes" id="UP000249577"/>
    </source>
</evidence>
<comment type="subcellular location">
    <subcellularLocation>
        <location evidence="2">Endomembrane system</location>
        <topology evidence="2">Multi-pass membrane protein</topology>
    </subcellularLocation>
</comment>
<evidence type="ECO:0000256" key="20">
    <source>
        <dbReference type="SAM" id="Phobius"/>
    </source>
</evidence>
<evidence type="ECO:0000256" key="10">
    <source>
        <dbReference type="ARBA" id="ARBA00022723"/>
    </source>
</evidence>
<evidence type="ECO:0000256" key="6">
    <source>
        <dbReference type="ARBA" id="ARBA00022469"/>
    </source>
</evidence>
<keyword evidence="6" id="KW-0674">Reaction center</keyword>
<feature type="transmembrane region" description="Helical" evidence="20">
    <location>
        <begin position="85"/>
        <end position="103"/>
    </location>
</feature>
<evidence type="ECO:0000256" key="11">
    <source>
        <dbReference type="ARBA" id="ARBA00022842"/>
    </source>
</evidence>
<gene>
    <name evidence="21" type="ORF">DI565_09545</name>
</gene>
<dbReference type="InterPro" id="IPR036854">
    <property type="entry name" value="Photo_II_D1/D2_sf"/>
</dbReference>
<comment type="caution">
    <text evidence="21">The sequence shown here is derived from an EMBL/GenBank/DDBJ whole genome shotgun (WGS) entry which is preliminary data.</text>
</comment>
<reference evidence="21 22" key="1">
    <citation type="submission" date="2017-08" db="EMBL/GenBank/DDBJ databases">
        <title>Infants hospitalized years apart are colonized by the same room-sourced microbial strains.</title>
        <authorList>
            <person name="Brooks B."/>
            <person name="Olm M.R."/>
            <person name="Firek B.A."/>
            <person name="Baker R."/>
            <person name="Thomas B.C."/>
            <person name="Morowitz M.J."/>
            <person name="Banfield J.F."/>
        </authorList>
    </citation>
    <scope>NUCLEOTIDE SEQUENCE [LARGE SCALE GENOMIC DNA]</scope>
    <source>
        <strain evidence="21">S2_005_003_R2_43</strain>
    </source>
</reference>
<dbReference type="GO" id="GO:0046872">
    <property type="term" value="F:metal ion binding"/>
    <property type="evidence" value="ECO:0007669"/>
    <property type="project" value="UniProtKB-KW"/>
</dbReference>
<feature type="transmembrane region" description="Helical" evidence="20">
    <location>
        <begin position="21"/>
        <end position="54"/>
    </location>
</feature>
<keyword evidence="16" id="KW-0408">Iron</keyword>
<dbReference type="InterPro" id="IPR000484">
    <property type="entry name" value="Photo_RC_L/M"/>
</dbReference>
<evidence type="ECO:0000256" key="14">
    <source>
        <dbReference type="ARBA" id="ARBA00022989"/>
    </source>
</evidence>
<comment type="similarity">
    <text evidence="3 19">Belongs to the reaction center PufL/M/PsbA/D family.</text>
</comment>
<evidence type="ECO:0000256" key="15">
    <source>
        <dbReference type="ARBA" id="ARBA00022991"/>
    </source>
</evidence>
<evidence type="ECO:0000256" key="4">
    <source>
        <dbReference type="ARBA" id="ARBA00021599"/>
    </source>
</evidence>
<evidence type="ECO:0000256" key="3">
    <source>
        <dbReference type="ARBA" id="ARBA00008204"/>
    </source>
</evidence>
<keyword evidence="5" id="KW-0813">Transport</keyword>
<keyword evidence="14 20" id="KW-1133">Transmembrane helix</keyword>
<evidence type="ECO:0000256" key="16">
    <source>
        <dbReference type="ARBA" id="ARBA00023004"/>
    </source>
</evidence>
<keyword evidence="17 20" id="KW-0472">Membrane</keyword>
<evidence type="ECO:0000256" key="18">
    <source>
        <dbReference type="ARBA" id="ARBA00033393"/>
    </source>
</evidence>
<dbReference type="Gene3D" id="1.20.85.10">
    <property type="entry name" value="Photosystem II protein D1-like"/>
    <property type="match status" value="2"/>
</dbReference>
<organism evidence="21 22">
    <name type="scientific">Ancylobacter novellus</name>
    <name type="common">Thiobacillus novellus</name>
    <dbReference type="NCBI Taxonomy" id="921"/>
    <lineage>
        <taxon>Bacteria</taxon>
        <taxon>Pseudomonadati</taxon>
        <taxon>Pseudomonadota</taxon>
        <taxon>Alphaproteobacteria</taxon>
        <taxon>Hyphomicrobiales</taxon>
        <taxon>Xanthobacteraceae</taxon>
        <taxon>Ancylobacter</taxon>
    </lineage>
</organism>
<dbReference type="CDD" id="cd09290">
    <property type="entry name" value="Photo-RC_L"/>
    <property type="match status" value="1"/>
</dbReference>